<sequence>MVTQQRHTLTHRQKTHTHTDKHTYTHTHTKILKSPLNLQRGTLPGKCRLPNSGQKKIRLGTTNYVCTFWENPDSCNSATSSSYKGRARLSHRHFRVLLCSSSTVSIMNLWLSAHFLVAGLFLSCSALTSEECQPFVTPLSLVDPSMMYGRSNILAGYVDHNFYKGILKMTASSWLNFTASQSANEVVMFQQNKMNKTCVSASVKITIDGNTATTSLANTTSVFHFLPTCDGCLGMSIDTTVRDLDKLATMLKLNVDVSGEEVNVRSLYLLVREATLKDSDLEHFKQQASCLGFSGEPDFVYDPKKGFCAEGEGLKLEPLS</sequence>
<keyword evidence="6" id="KW-1133">Transmembrane helix</keyword>
<protein>
    <recommendedName>
        <fullName evidence="9">Apolipoprotein M</fullName>
    </recommendedName>
</protein>
<evidence type="ECO:0008006" key="9">
    <source>
        <dbReference type="Google" id="ProtNLM"/>
    </source>
</evidence>
<evidence type="ECO:0000313" key="8">
    <source>
        <dbReference type="Proteomes" id="UP000295070"/>
    </source>
</evidence>
<evidence type="ECO:0000256" key="2">
    <source>
        <dbReference type="ARBA" id="ARBA00022525"/>
    </source>
</evidence>
<dbReference type="AlphaFoldDB" id="A0A484CP09"/>
<name>A0A484CP09_PERFV</name>
<dbReference type="Gene3D" id="2.40.128.20">
    <property type="match status" value="1"/>
</dbReference>
<evidence type="ECO:0000313" key="7">
    <source>
        <dbReference type="EMBL" id="TDH03638.1"/>
    </source>
</evidence>
<dbReference type="PANTHER" id="PTHR11967">
    <property type="entry name" value="ALPHA-1-ACID GLYCOPROTEIN"/>
    <property type="match status" value="1"/>
</dbReference>
<accession>A0A484CP09</accession>
<evidence type="ECO:0000256" key="5">
    <source>
        <dbReference type="SAM" id="MobiDB-lite"/>
    </source>
</evidence>
<feature type="transmembrane region" description="Helical" evidence="6">
    <location>
        <begin position="96"/>
        <end position="122"/>
    </location>
</feature>
<dbReference type="SUPFAM" id="SSF50814">
    <property type="entry name" value="Lipocalins"/>
    <property type="match status" value="1"/>
</dbReference>
<reference evidence="7 8" key="1">
    <citation type="submission" date="2019-01" db="EMBL/GenBank/DDBJ databases">
        <title>A chromosome-scale genome assembly of the yellow perch, Perca flavescens.</title>
        <authorList>
            <person name="Feron R."/>
            <person name="Morvezen R."/>
            <person name="Bestin A."/>
            <person name="Haffray P."/>
            <person name="Klopp C."/>
            <person name="Zahm M."/>
            <person name="Cabau C."/>
            <person name="Roques C."/>
            <person name="Donnadieu C."/>
            <person name="Bouchez O."/>
            <person name="Christie M."/>
            <person name="Larson W."/>
            <person name="Guiguen Y."/>
        </authorList>
    </citation>
    <scope>NUCLEOTIDE SEQUENCE [LARGE SCALE GENOMIC DNA]</scope>
    <source>
        <strain evidence="7">YP-PL-M2</strain>
        <tissue evidence="7">Blood</tissue>
    </source>
</reference>
<comment type="subcellular location">
    <subcellularLocation>
        <location evidence="1">Secreted</location>
    </subcellularLocation>
</comment>
<evidence type="ECO:0000256" key="4">
    <source>
        <dbReference type="ARBA" id="ARBA00023180"/>
    </source>
</evidence>
<dbReference type="PANTHER" id="PTHR11967:SF2">
    <property type="entry name" value="ALPHA-1-ACID GLYCOPROTEIN 1"/>
    <property type="match status" value="1"/>
</dbReference>
<proteinExistence type="predicted"/>
<dbReference type="CDD" id="cd19415">
    <property type="entry name" value="lipocalin_ApoM_AGP"/>
    <property type="match status" value="1"/>
</dbReference>
<keyword evidence="6" id="KW-0812">Transmembrane</keyword>
<organism evidence="7 8">
    <name type="scientific">Perca flavescens</name>
    <name type="common">American yellow perch</name>
    <name type="synonym">Morone flavescens</name>
    <dbReference type="NCBI Taxonomy" id="8167"/>
    <lineage>
        <taxon>Eukaryota</taxon>
        <taxon>Metazoa</taxon>
        <taxon>Chordata</taxon>
        <taxon>Craniata</taxon>
        <taxon>Vertebrata</taxon>
        <taxon>Euteleostomi</taxon>
        <taxon>Actinopterygii</taxon>
        <taxon>Neopterygii</taxon>
        <taxon>Teleostei</taxon>
        <taxon>Neoteleostei</taxon>
        <taxon>Acanthomorphata</taxon>
        <taxon>Eupercaria</taxon>
        <taxon>Perciformes</taxon>
        <taxon>Percoidei</taxon>
        <taxon>Percidae</taxon>
        <taxon>Percinae</taxon>
        <taxon>Perca</taxon>
    </lineage>
</organism>
<dbReference type="Proteomes" id="UP000295070">
    <property type="component" value="Chromosome 14"/>
</dbReference>
<evidence type="ECO:0000256" key="3">
    <source>
        <dbReference type="ARBA" id="ARBA00022729"/>
    </source>
</evidence>
<keyword evidence="2" id="KW-0964">Secreted</keyword>
<keyword evidence="3" id="KW-0732">Signal</keyword>
<keyword evidence="8" id="KW-1185">Reference proteome</keyword>
<evidence type="ECO:0000256" key="6">
    <source>
        <dbReference type="SAM" id="Phobius"/>
    </source>
</evidence>
<evidence type="ECO:0000256" key="1">
    <source>
        <dbReference type="ARBA" id="ARBA00004613"/>
    </source>
</evidence>
<gene>
    <name evidence="7" type="ORF">EPR50_G00144020</name>
</gene>
<keyword evidence="6" id="KW-0472">Membrane</keyword>
<comment type="caution">
    <text evidence="7">The sequence shown here is derived from an EMBL/GenBank/DDBJ whole genome shotgun (WGS) entry which is preliminary data.</text>
</comment>
<dbReference type="GO" id="GO:0005576">
    <property type="term" value="C:extracellular region"/>
    <property type="evidence" value="ECO:0007669"/>
    <property type="project" value="UniProtKB-SubCell"/>
</dbReference>
<dbReference type="InterPro" id="IPR012674">
    <property type="entry name" value="Calycin"/>
</dbReference>
<keyword evidence="4" id="KW-0325">Glycoprotein</keyword>
<feature type="region of interest" description="Disordered" evidence="5">
    <location>
        <begin position="1"/>
        <end position="25"/>
    </location>
</feature>
<dbReference type="EMBL" id="SCKG01000014">
    <property type="protein sequence ID" value="TDH03638.1"/>
    <property type="molecule type" value="Genomic_DNA"/>
</dbReference>